<name>A0A427XVS2_9TREE</name>
<feature type="domain" description="3-dehydroquinate synthase C-terminal" evidence="7">
    <location>
        <begin position="196"/>
        <end position="341"/>
    </location>
</feature>
<gene>
    <name evidence="8" type="ORF">EHS25_005897</name>
</gene>
<dbReference type="PANTHER" id="PTHR43622">
    <property type="entry name" value="3-DEHYDROQUINATE SYNTHASE"/>
    <property type="match status" value="1"/>
</dbReference>
<dbReference type="GO" id="GO:0003856">
    <property type="term" value="F:3-dehydroquinate synthase activity"/>
    <property type="evidence" value="ECO:0007669"/>
    <property type="project" value="TreeGrafter"/>
</dbReference>
<evidence type="ECO:0000259" key="7">
    <source>
        <dbReference type="Pfam" id="PF24621"/>
    </source>
</evidence>
<reference evidence="8 9" key="1">
    <citation type="submission" date="2018-11" db="EMBL/GenBank/DDBJ databases">
        <title>Genome sequence of Saitozyma podzolica DSM 27192.</title>
        <authorList>
            <person name="Aliyu H."/>
            <person name="Gorte O."/>
            <person name="Ochsenreither K."/>
        </authorList>
    </citation>
    <scope>NUCLEOTIDE SEQUENCE [LARGE SCALE GENOMIC DNA]</scope>
    <source>
        <strain evidence="8 9">DSM 27192</strain>
    </source>
</reference>
<keyword evidence="4" id="KW-0520">NAD</keyword>
<keyword evidence="3" id="KW-0547">Nucleotide-binding</keyword>
<dbReference type="OrthoDB" id="197068at2759"/>
<evidence type="ECO:0000256" key="1">
    <source>
        <dbReference type="ARBA" id="ARBA00001911"/>
    </source>
</evidence>
<keyword evidence="9" id="KW-1185">Reference proteome</keyword>
<comment type="caution">
    <text evidence="8">The sequence shown here is derived from an EMBL/GenBank/DDBJ whole genome shotgun (WGS) entry which is preliminary data.</text>
</comment>
<dbReference type="GO" id="GO:0017000">
    <property type="term" value="P:antibiotic biosynthetic process"/>
    <property type="evidence" value="ECO:0007669"/>
    <property type="project" value="InterPro"/>
</dbReference>
<evidence type="ECO:0000259" key="6">
    <source>
        <dbReference type="Pfam" id="PF01761"/>
    </source>
</evidence>
<evidence type="ECO:0000313" key="8">
    <source>
        <dbReference type="EMBL" id="RSH82907.1"/>
    </source>
</evidence>
<dbReference type="Proteomes" id="UP000279259">
    <property type="component" value="Unassembled WGS sequence"/>
</dbReference>
<protein>
    <submittedName>
        <fullName evidence="8">Uncharacterized protein</fullName>
    </submittedName>
</protein>
<dbReference type="Pfam" id="PF01761">
    <property type="entry name" value="DHQ_synthase"/>
    <property type="match status" value="1"/>
</dbReference>
<feature type="domain" description="3-dehydroquinate synthase N-terminal" evidence="6">
    <location>
        <begin position="83"/>
        <end position="193"/>
    </location>
</feature>
<dbReference type="GO" id="GO:0046872">
    <property type="term" value="F:metal ion binding"/>
    <property type="evidence" value="ECO:0007669"/>
    <property type="project" value="UniProtKB-KW"/>
</dbReference>
<accession>A0A427XVS2</accession>
<keyword evidence="5" id="KW-0456">Lyase</keyword>
<dbReference type="FunFam" id="1.20.1090.10:FF:000015">
    <property type="entry name" value="3-dehydroquinate synthase protein"/>
    <property type="match status" value="1"/>
</dbReference>
<dbReference type="AlphaFoldDB" id="A0A427XVS2"/>
<evidence type="ECO:0000256" key="2">
    <source>
        <dbReference type="ARBA" id="ARBA00022723"/>
    </source>
</evidence>
<sequence>MSDLTASVTKDKQGSIVVEGNEALKYNFHYTSPVFDVDHSRLADIYERWGRVLIVIDTIVHPIYHEQVEKYFAHYNIPITWKIINGGEVNKTMDTMLSIVDAMDSFGVVRTEPTLVIGGGLVTDVSGYACASYRRTSNFIRVPTTLIGLIDASVSIKVGINHRKLKNRLGAYHAPLHTFLDFSFLKTLPIGQVRNGFAELVKIASVGDKAVWDLLVKHGKELVETGFGFREGGDGVRAPGQEICHKGIETMLQLESPNLHELGLDRVIAFGHTWSPTLELTPRVPLRHGHAITIDMAYSITLAHSRGLINDAQRDEWFTLVSSVGLSMDHELFTEELLSVATEAIKKTRDGKQRFAVPDSEFGKCVFLNDVPLDELRSVLRVHKDFVKSRFGSGDGLEAYVDAGDLGAEPEAYAKGNAEKVNGVNGHADVKTPANSLKRKGINGEAPKMAAVKAGGVPVDSTGIVTNGITGTTPVY</sequence>
<dbReference type="CDD" id="cd08199">
    <property type="entry name" value="EEVS"/>
    <property type="match status" value="1"/>
</dbReference>
<dbReference type="FunFam" id="3.40.50.1970:FF:000018">
    <property type="entry name" value="Related to 2-epi-5-epi-valiolone synthase"/>
    <property type="match status" value="1"/>
</dbReference>
<organism evidence="8 9">
    <name type="scientific">Saitozyma podzolica</name>
    <dbReference type="NCBI Taxonomy" id="1890683"/>
    <lineage>
        <taxon>Eukaryota</taxon>
        <taxon>Fungi</taxon>
        <taxon>Dikarya</taxon>
        <taxon>Basidiomycota</taxon>
        <taxon>Agaricomycotina</taxon>
        <taxon>Tremellomycetes</taxon>
        <taxon>Tremellales</taxon>
        <taxon>Trimorphomycetaceae</taxon>
        <taxon>Saitozyma</taxon>
    </lineage>
</organism>
<dbReference type="Pfam" id="PF24621">
    <property type="entry name" value="DHQS_C"/>
    <property type="match status" value="1"/>
</dbReference>
<dbReference type="InterPro" id="IPR030960">
    <property type="entry name" value="DHQS/DOIS_N"/>
</dbReference>
<evidence type="ECO:0000256" key="3">
    <source>
        <dbReference type="ARBA" id="ARBA00022741"/>
    </source>
</evidence>
<evidence type="ECO:0000256" key="4">
    <source>
        <dbReference type="ARBA" id="ARBA00023027"/>
    </source>
</evidence>
<evidence type="ECO:0000313" key="9">
    <source>
        <dbReference type="Proteomes" id="UP000279259"/>
    </source>
</evidence>
<evidence type="ECO:0000256" key="5">
    <source>
        <dbReference type="ARBA" id="ARBA00023239"/>
    </source>
</evidence>
<comment type="cofactor">
    <cofactor evidence="1">
        <name>NAD(+)</name>
        <dbReference type="ChEBI" id="CHEBI:57540"/>
    </cofactor>
</comment>
<keyword evidence="2" id="KW-0479">Metal-binding</keyword>
<dbReference type="GO" id="GO:0000166">
    <property type="term" value="F:nucleotide binding"/>
    <property type="evidence" value="ECO:0007669"/>
    <property type="project" value="UniProtKB-KW"/>
</dbReference>
<dbReference type="InterPro" id="IPR050071">
    <property type="entry name" value="Dehydroquinate_synthase"/>
</dbReference>
<dbReference type="Gene3D" id="1.20.1090.10">
    <property type="entry name" value="Dehydroquinate synthase-like - alpha domain"/>
    <property type="match status" value="1"/>
</dbReference>
<dbReference type="InterPro" id="IPR056179">
    <property type="entry name" value="DHQS_C"/>
</dbReference>
<dbReference type="STRING" id="1890683.A0A427XVS2"/>
<dbReference type="Gene3D" id="3.40.50.1970">
    <property type="match status" value="1"/>
</dbReference>
<dbReference type="EMBL" id="RSCD01000026">
    <property type="protein sequence ID" value="RSH82907.1"/>
    <property type="molecule type" value="Genomic_DNA"/>
</dbReference>
<dbReference type="SUPFAM" id="SSF56796">
    <property type="entry name" value="Dehydroquinate synthase-like"/>
    <property type="match status" value="1"/>
</dbReference>
<proteinExistence type="predicted"/>
<dbReference type="PANTHER" id="PTHR43622:SF3">
    <property type="entry name" value="2-EPI-5-EPI-VALIOLONE SYNTHASE"/>
    <property type="match status" value="1"/>
</dbReference>
<dbReference type="InterPro" id="IPR035872">
    <property type="entry name" value="EEVS-like"/>
</dbReference>